<dbReference type="EMBL" id="RIBP01000004">
    <property type="protein sequence ID" value="TRZ37178.1"/>
    <property type="molecule type" value="Genomic_DNA"/>
</dbReference>
<keyword evidence="2 3" id="KW-0378">Hydrolase</keyword>
<sequence length="192" mass="22331">MKFGFDIDDTLISLREHAFHLYNKTLQKDVHVDHFHALKTVEIHEPFGLDNDEGKNMWSSLSEEIYFTDCPPYPSAVEFLQKLTANGHDVYYITARNKEFAERTKEWMKAQGFPVKDGHFFCGMADHEKVDVIQNLGLDYYMDDKSAVLDTLAETGVQLLVKDQSYNKNLSYDRVYSWADVWDYLKLAEGIK</sequence>
<dbReference type="PIRSF" id="PIRSF021362">
    <property type="entry name" value="UCP021362_HAD"/>
    <property type="match status" value="1"/>
</dbReference>
<dbReference type="InterPro" id="IPR036412">
    <property type="entry name" value="HAD-like_sf"/>
</dbReference>
<evidence type="ECO:0000256" key="3">
    <source>
        <dbReference type="PIRNR" id="PIRNR021362"/>
    </source>
</evidence>
<dbReference type="InterPro" id="IPR010708">
    <property type="entry name" value="5'(3')-deoxyribonucleotidase"/>
</dbReference>
<evidence type="ECO:0000256" key="4">
    <source>
        <dbReference type="PIRSR" id="PIRSR610708-1"/>
    </source>
</evidence>
<feature type="active site" description="Proton donor" evidence="4">
    <location>
        <position position="8"/>
    </location>
</feature>
<dbReference type="PANTHER" id="PTHR35134">
    <property type="entry name" value="NUCLEOTIDASE YQFW-RELATED"/>
    <property type="match status" value="1"/>
</dbReference>
<protein>
    <recommendedName>
        <fullName evidence="3">Nucleotidase</fullName>
        <ecNumber evidence="3">3.1.3.-</ecNumber>
    </recommendedName>
</protein>
<organism evidence="5 6">
    <name type="scientific">Niallia circulans</name>
    <name type="common">Bacillus circulans</name>
    <dbReference type="NCBI Taxonomy" id="1397"/>
    <lineage>
        <taxon>Bacteria</taxon>
        <taxon>Bacillati</taxon>
        <taxon>Bacillota</taxon>
        <taxon>Bacilli</taxon>
        <taxon>Bacillales</taxon>
        <taxon>Bacillaceae</taxon>
        <taxon>Niallia</taxon>
    </lineage>
</organism>
<dbReference type="PANTHER" id="PTHR35134:SF2">
    <property type="entry name" value="NUCLEOTIDASE YQFW-RELATED"/>
    <property type="match status" value="1"/>
</dbReference>
<comment type="similarity">
    <text evidence="1 3">Belongs to the 5'(3')-deoxyribonucleotidase family.</text>
</comment>
<dbReference type="InterPro" id="IPR009206">
    <property type="entry name" value="Nucleotidase_putative"/>
</dbReference>
<dbReference type="AlphaFoldDB" id="A0A553SJK7"/>
<proteinExistence type="inferred from homology"/>
<dbReference type="Gene3D" id="3.40.50.1000">
    <property type="entry name" value="HAD superfamily/HAD-like"/>
    <property type="match status" value="1"/>
</dbReference>
<evidence type="ECO:0000313" key="6">
    <source>
        <dbReference type="Proteomes" id="UP000319837"/>
    </source>
</evidence>
<dbReference type="EC" id="3.1.3.-" evidence="3"/>
<comment type="caution">
    <text evidence="5">The sequence shown here is derived from an EMBL/GenBank/DDBJ whole genome shotgun (WGS) entry which is preliminary data.</text>
</comment>
<gene>
    <name evidence="5" type="ORF">CEQ21_16980</name>
</gene>
<feature type="active site" description="Nucleophile" evidence="4">
    <location>
        <position position="6"/>
    </location>
</feature>
<dbReference type="Pfam" id="PF06941">
    <property type="entry name" value="NT5C"/>
    <property type="match status" value="1"/>
</dbReference>
<reference evidence="6" key="1">
    <citation type="submission" date="2018-10" db="EMBL/GenBank/DDBJ databases">
        <title>FDA dAtabase for Regulatory Grade micrObial Sequences (FDA-ARGOS): Supporting development and validation of Infectious Disease Dx tests.</title>
        <authorList>
            <person name="Minogue T."/>
            <person name="Wolcott M."/>
            <person name="Wasieloski L."/>
            <person name="Aguilar W."/>
            <person name="Moore D."/>
            <person name="Tallon L."/>
            <person name="Sadzewicz L."/>
            <person name="Sengamalay N."/>
            <person name="Ott S."/>
            <person name="Godinez A."/>
            <person name="Nagaraj S."/>
            <person name="Vavikolanu K."/>
            <person name="Vyas G."/>
            <person name="Nadendla S."/>
            <person name="George J."/>
            <person name="Sichtig H."/>
        </authorList>
    </citation>
    <scope>NUCLEOTIDE SEQUENCE [LARGE SCALE GENOMIC DNA]</scope>
    <source>
        <strain evidence="6">FDAARGOS_343</strain>
    </source>
</reference>
<dbReference type="RefSeq" id="WP_185765550.1">
    <property type="nucleotide sequence ID" value="NZ_RIBP01000004.1"/>
</dbReference>
<dbReference type="GO" id="GO:0008253">
    <property type="term" value="F:5'-nucleotidase activity"/>
    <property type="evidence" value="ECO:0007669"/>
    <property type="project" value="InterPro"/>
</dbReference>
<evidence type="ECO:0000256" key="1">
    <source>
        <dbReference type="ARBA" id="ARBA00009589"/>
    </source>
</evidence>
<dbReference type="SUPFAM" id="SSF56784">
    <property type="entry name" value="HAD-like"/>
    <property type="match status" value="1"/>
</dbReference>
<evidence type="ECO:0000313" key="5">
    <source>
        <dbReference type="EMBL" id="TRZ37178.1"/>
    </source>
</evidence>
<evidence type="ECO:0000256" key="2">
    <source>
        <dbReference type="ARBA" id="ARBA00022801"/>
    </source>
</evidence>
<dbReference type="Proteomes" id="UP000319837">
    <property type="component" value="Unassembled WGS sequence"/>
</dbReference>
<name>A0A553SJK7_NIACI</name>
<dbReference type="InterPro" id="IPR052419">
    <property type="entry name" value="5_3-deoxyribonucleotidase-like"/>
</dbReference>
<accession>A0A553SJK7</accession>
<dbReference type="GO" id="GO:0009264">
    <property type="term" value="P:deoxyribonucleotide catabolic process"/>
    <property type="evidence" value="ECO:0007669"/>
    <property type="project" value="InterPro"/>
</dbReference>
<dbReference type="InterPro" id="IPR023214">
    <property type="entry name" value="HAD_sf"/>
</dbReference>